<dbReference type="OrthoDB" id="5287717at2759"/>
<name>A0A1B7NZ82_9EURO</name>
<feature type="transmembrane region" description="Helical" evidence="1">
    <location>
        <begin position="163"/>
        <end position="185"/>
    </location>
</feature>
<accession>A0A1B7NZ82</accession>
<reference evidence="2 3" key="1">
    <citation type="submission" date="2015-07" db="EMBL/GenBank/DDBJ databases">
        <title>Emmonsia species relationships and genome sequence.</title>
        <authorList>
            <person name="Cuomo C.A."/>
            <person name="Schwartz I.S."/>
            <person name="Kenyon C."/>
            <person name="de Hoog G.S."/>
            <person name="Govender N.P."/>
            <person name="Botha A."/>
            <person name="Moreno L."/>
            <person name="de Vries M."/>
            <person name="Munoz J.F."/>
            <person name="Stielow J.B."/>
        </authorList>
    </citation>
    <scope>NUCLEOTIDE SEQUENCE [LARGE SCALE GENOMIC DNA]</scope>
    <source>
        <strain evidence="2 3">CBS 136260</strain>
    </source>
</reference>
<sequence>MPEISVSHDYLPVPGVELHNVTNGDFNKANARVGDHTIPSKSYKLRRFPLRAAAVILGPITVLGYYIYIWQLVESRKEDPLRFGRANELWIQYSWFVVGVFGLNFSKYGLLGIEASMLHDRSWQVKNAMKLLMHCDSPWSGPGGWFKCCNALIRQRRSPVGRLWLTLAVVSLFPFAALPLSGLIMEPMAGYVKLNEAPLAIGHTKDDFNRRPEEKKQNVFWESGLPPTIPGAGIVYTAPHVHRNSIPYLQNVPNTLPINVSETNPELFLAPQANVPISGNVWGLLIGCNCSIVKSFSEFKILTQRPSVNFSHPDTKMDVLQLNSAGDRIIAVRNSLGNLAAYAEIGYNLAGIYSKTGWASPEVKPSIFEYALWQTHIDGSFNLLKNTKLNFSETIDSPMAGVNGPYFQAANGSFYHNETFFGNQPDENGTISSEPVYTEAFALHIAPPIGVRCIRDSKLGYADIDWQGSFRSFTESPPPRVDTHESGDPWAFGQIAGDLAGKFVQIVTSTNSPPPLKFTAGYAYPGYIQAETLYKSIMRAHGWHALELMYDSSSYISESAYVLSNTTGSRPSTVMGPGALPPAPVGVLFVIWAVCSTVLGCAYGFRRRWSEKLDGYSMFRFGGDFAREIQSEPDFVCSSDFEECQALWKLPGLVGDSAPQKDIGHITLVKRGNEPNKRKGYH</sequence>
<evidence type="ECO:0000313" key="3">
    <source>
        <dbReference type="Proteomes" id="UP000091918"/>
    </source>
</evidence>
<feature type="transmembrane region" description="Helical" evidence="1">
    <location>
        <begin position="48"/>
        <end position="70"/>
    </location>
</feature>
<gene>
    <name evidence="2" type="ORF">ACJ72_03752</name>
</gene>
<organism evidence="2 3">
    <name type="scientific">Emergomyces africanus</name>
    <dbReference type="NCBI Taxonomy" id="1955775"/>
    <lineage>
        <taxon>Eukaryota</taxon>
        <taxon>Fungi</taxon>
        <taxon>Dikarya</taxon>
        <taxon>Ascomycota</taxon>
        <taxon>Pezizomycotina</taxon>
        <taxon>Eurotiomycetes</taxon>
        <taxon>Eurotiomycetidae</taxon>
        <taxon>Onygenales</taxon>
        <taxon>Ajellomycetaceae</taxon>
        <taxon>Emergomyces</taxon>
    </lineage>
</organism>
<protein>
    <submittedName>
        <fullName evidence="2">Uncharacterized protein</fullName>
    </submittedName>
</protein>
<keyword evidence="1" id="KW-0812">Transmembrane</keyword>
<keyword evidence="3" id="KW-1185">Reference proteome</keyword>
<feature type="transmembrane region" description="Helical" evidence="1">
    <location>
        <begin position="90"/>
        <end position="111"/>
    </location>
</feature>
<comment type="caution">
    <text evidence="2">The sequence shown here is derived from an EMBL/GenBank/DDBJ whole genome shotgun (WGS) entry which is preliminary data.</text>
</comment>
<feature type="transmembrane region" description="Helical" evidence="1">
    <location>
        <begin position="585"/>
        <end position="605"/>
    </location>
</feature>
<keyword evidence="1" id="KW-0472">Membrane</keyword>
<dbReference type="EMBL" id="LGUA01000388">
    <property type="protein sequence ID" value="OAX81907.1"/>
    <property type="molecule type" value="Genomic_DNA"/>
</dbReference>
<evidence type="ECO:0000313" key="2">
    <source>
        <dbReference type="EMBL" id="OAX81907.1"/>
    </source>
</evidence>
<keyword evidence="1" id="KW-1133">Transmembrane helix</keyword>
<dbReference type="Proteomes" id="UP000091918">
    <property type="component" value="Unassembled WGS sequence"/>
</dbReference>
<dbReference type="AlphaFoldDB" id="A0A1B7NZ82"/>
<proteinExistence type="predicted"/>
<evidence type="ECO:0000256" key="1">
    <source>
        <dbReference type="SAM" id="Phobius"/>
    </source>
</evidence>